<dbReference type="InterPro" id="IPR001680">
    <property type="entry name" value="WD40_rpt"/>
</dbReference>
<dbReference type="EMBL" id="MU002102">
    <property type="protein sequence ID" value="KAF2789962.1"/>
    <property type="molecule type" value="Genomic_DNA"/>
</dbReference>
<dbReference type="PANTHER" id="PTHR19862">
    <property type="entry name" value="WD REPEAT-CONTAINING PROTEIN 48"/>
    <property type="match status" value="1"/>
</dbReference>
<protein>
    <submittedName>
        <fullName evidence="5">WD repeat protein-like protein</fullName>
    </submittedName>
</protein>
<keyword evidence="2" id="KW-0677">Repeat</keyword>
<feature type="compositionally biased region" description="Polar residues" evidence="4">
    <location>
        <begin position="713"/>
        <end position="723"/>
    </location>
</feature>
<dbReference type="GO" id="GO:0043130">
    <property type="term" value="F:ubiquitin binding"/>
    <property type="evidence" value="ECO:0007669"/>
    <property type="project" value="TreeGrafter"/>
</dbReference>
<evidence type="ECO:0000256" key="2">
    <source>
        <dbReference type="ARBA" id="ARBA00022737"/>
    </source>
</evidence>
<feature type="compositionally biased region" description="Polar residues" evidence="4">
    <location>
        <begin position="646"/>
        <end position="677"/>
    </location>
</feature>
<dbReference type="InterPro" id="IPR036322">
    <property type="entry name" value="WD40_repeat_dom_sf"/>
</dbReference>
<dbReference type="GO" id="GO:0000724">
    <property type="term" value="P:double-strand break repair via homologous recombination"/>
    <property type="evidence" value="ECO:0007669"/>
    <property type="project" value="TreeGrafter"/>
</dbReference>
<dbReference type="FunFam" id="2.130.10.10:FF:001614">
    <property type="entry name" value="WD repeat protein"/>
    <property type="match status" value="1"/>
</dbReference>
<name>A0A6A6X0U5_9PLEO</name>
<dbReference type="PROSITE" id="PS50294">
    <property type="entry name" value="WD_REPEATS_REGION"/>
    <property type="match status" value="3"/>
</dbReference>
<evidence type="ECO:0000256" key="3">
    <source>
        <dbReference type="PROSITE-ProRule" id="PRU00221"/>
    </source>
</evidence>
<dbReference type="SUPFAM" id="SSF50978">
    <property type="entry name" value="WD40 repeat-like"/>
    <property type="match status" value="1"/>
</dbReference>
<feature type="repeat" description="WD" evidence="3">
    <location>
        <begin position="179"/>
        <end position="218"/>
    </location>
</feature>
<dbReference type="PANTHER" id="PTHR19862:SF14">
    <property type="entry name" value="WD REPEAT-CONTAINING PROTEIN 48"/>
    <property type="match status" value="1"/>
</dbReference>
<dbReference type="InterPro" id="IPR021772">
    <property type="entry name" value="WDR48/Bun107"/>
</dbReference>
<organism evidence="5 6">
    <name type="scientific">Melanomma pulvis-pyrius CBS 109.77</name>
    <dbReference type="NCBI Taxonomy" id="1314802"/>
    <lineage>
        <taxon>Eukaryota</taxon>
        <taxon>Fungi</taxon>
        <taxon>Dikarya</taxon>
        <taxon>Ascomycota</taxon>
        <taxon>Pezizomycotina</taxon>
        <taxon>Dothideomycetes</taxon>
        <taxon>Pleosporomycetidae</taxon>
        <taxon>Pleosporales</taxon>
        <taxon>Melanommataceae</taxon>
        <taxon>Melanomma</taxon>
    </lineage>
</organism>
<dbReference type="Pfam" id="PF00400">
    <property type="entry name" value="WD40"/>
    <property type="match status" value="4"/>
</dbReference>
<dbReference type="InterPro" id="IPR051246">
    <property type="entry name" value="WDR48"/>
</dbReference>
<gene>
    <name evidence="5" type="ORF">K505DRAFT_327896</name>
</gene>
<dbReference type="CDD" id="cd00200">
    <property type="entry name" value="WD40"/>
    <property type="match status" value="1"/>
</dbReference>
<feature type="region of interest" description="Disordered" evidence="4">
    <location>
        <begin position="644"/>
        <end position="725"/>
    </location>
</feature>
<dbReference type="CDD" id="cd17041">
    <property type="entry name" value="Ubl_WDR48"/>
    <property type="match status" value="1"/>
</dbReference>
<feature type="compositionally biased region" description="Low complexity" evidence="4">
    <location>
        <begin position="686"/>
        <end position="698"/>
    </location>
</feature>
<evidence type="ECO:0000256" key="4">
    <source>
        <dbReference type="SAM" id="MobiDB-lite"/>
    </source>
</evidence>
<feature type="region of interest" description="Disordered" evidence="4">
    <location>
        <begin position="61"/>
        <end position="80"/>
    </location>
</feature>
<accession>A0A6A6X0U5</accession>
<evidence type="ECO:0000313" key="6">
    <source>
        <dbReference type="Proteomes" id="UP000799757"/>
    </source>
</evidence>
<dbReference type="SMART" id="SM00320">
    <property type="entry name" value="WD40"/>
    <property type="match status" value="7"/>
</dbReference>
<keyword evidence="1 3" id="KW-0853">WD repeat</keyword>
<feature type="region of interest" description="Disordered" evidence="4">
    <location>
        <begin position="983"/>
        <end position="1026"/>
    </location>
</feature>
<evidence type="ECO:0000256" key="1">
    <source>
        <dbReference type="ARBA" id="ARBA00022574"/>
    </source>
</evidence>
<dbReference type="Pfam" id="PF11816">
    <property type="entry name" value="DUF3337"/>
    <property type="match status" value="1"/>
</dbReference>
<dbReference type="PROSITE" id="PS50082">
    <property type="entry name" value="WD_REPEATS_2"/>
    <property type="match status" value="4"/>
</dbReference>
<sequence>MGRNARKRISYVLPLANSAGGHRLGVNGLAVDPINSILYSGGRDGSICAWDLHLDLTPKSSTERDPFADSSAPNYKPPPTQFRQQVQAHTHWINDIVLAQSNRALVSASSDITVKVWRPAAEDVLPPQTIGLHTDYIKRVASPGLHENWVASGGLDHKISLWDLNGGGQKLQIAVGEDENTAKGSVYALAATPSIIASGGPESIVRIWDSRTGKRITKFVGHTDNVRDVLITQDGDTIMTASSDQTVKVWSMTAGRCMYTLTMHNDSVWSLFSDHPQLSVFYSSDRSGTVAKSDVRNCAEMDEGVSVAVCQEHEGVNKIFCAGDYIWTATSSSSINRWNDVETAAEVALPESYKWHRSSVTTTRSRHPSFPTGSPPTNGAVPKIPFKALLRLSHTAPFPLFSAKDPEASTVYSITSTRKPSEILSADPDTIVPCRNLPDFSIEGQNGLIKHHLLNDRRRVLTLDTAGEVTMWDLLKCAPIRSYGKRHLEDVVPEVNTRETVAHWCAVDTRTGSLTCVLEENYCFDAEMYADELQLEETIEFREDQRINLGKWVLRYLFSNLIDEEIKRDEIFRNSLLQEKNNGLQRGNAPMNIQIPQTQLNGWRDAISGPTSGSTIRPANGFHLPITTPGLAIGLATPGIPPLSAGHTSHLNPLLTPTTEEGSQLERTQTQRSSQNIEGPDYFSTGPPAANGNGKPAASTEGSADSAPEALPQSPSEETPTNQKKGKALFSKKFNMSFNMKKFGTTSSTAEAVKPAAVDEKSEDSDSRSTKTDEKVVEDNFLGALHKIRQGYEEQLSLGAVSINTQITPSLPNETPVLKPPASTTILIQEDRPDSGGVADLVEGKVGSLGQQADSIEQVAPVWLADVLLRNQIPLKDIVKVSFILEPFQDLLPSISSDGNNRLNANRMLRARKILSYVAERIEPAPSKEEVEAGVLKPEEYLELYCQNQLLAPTMTLASIRAHIWRGGGDVVLYYKANGRKEIKHSPIPGTPPPPGSTGVSEGKASSDGGRSSQHSSRGIVEGKAC</sequence>
<feature type="compositionally biased region" description="Basic and acidic residues" evidence="4">
    <location>
        <begin position="757"/>
        <end position="774"/>
    </location>
</feature>
<feature type="repeat" description="WD" evidence="3">
    <location>
        <begin position="219"/>
        <end position="260"/>
    </location>
</feature>
<keyword evidence="6" id="KW-1185">Reference proteome</keyword>
<feature type="compositionally biased region" description="Low complexity" evidence="4">
    <location>
        <begin position="1006"/>
        <end position="1019"/>
    </location>
</feature>
<feature type="repeat" description="WD" evidence="3">
    <location>
        <begin position="19"/>
        <end position="52"/>
    </location>
</feature>
<dbReference type="OrthoDB" id="2421129at2759"/>
<proteinExistence type="predicted"/>
<dbReference type="AlphaFoldDB" id="A0A6A6X0U5"/>
<feature type="region of interest" description="Disordered" evidence="4">
    <location>
        <begin position="747"/>
        <end position="774"/>
    </location>
</feature>
<dbReference type="PROSITE" id="PS00678">
    <property type="entry name" value="WD_REPEATS_1"/>
    <property type="match status" value="1"/>
</dbReference>
<dbReference type="InterPro" id="IPR015943">
    <property type="entry name" value="WD40/YVTN_repeat-like_dom_sf"/>
</dbReference>
<reference evidence="5" key="1">
    <citation type="journal article" date="2020" name="Stud. Mycol.">
        <title>101 Dothideomycetes genomes: a test case for predicting lifestyles and emergence of pathogens.</title>
        <authorList>
            <person name="Haridas S."/>
            <person name="Albert R."/>
            <person name="Binder M."/>
            <person name="Bloem J."/>
            <person name="Labutti K."/>
            <person name="Salamov A."/>
            <person name="Andreopoulos B."/>
            <person name="Baker S."/>
            <person name="Barry K."/>
            <person name="Bills G."/>
            <person name="Bluhm B."/>
            <person name="Cannon C."/>
            <person name="Castanera R."/>
            <person name="Culley D."/>
            <person name="Daum C."/>
            <person name="Ezra D."/>
            <person name="Gonzalez J."/>
            <person name="Henrissat B."/>
            <person name="Kuo A."/>
            <person name="Liang C."/>
            <person name="Lipzen A."/>
            <person name="Lutzoni F."/>
            <person name="Magnuson J."/>
            <person name="Mondo S."/>
            <person name="Nolan M."/>
            <person name="Ohm R."/>
            <person name="Pangilinan J."/>
            <person name="Park H.-J."/>
            <person name="Ramirez L."/>
            <person name="Alfaro M."/>
            <person name="Sun H."/>
            <person name="Tritt A."/>
            <person name="Yoshinaga Y."/>
            <person name="Zwiers L.-H."/>
            <person name="Turgeon B."/>
            <person name="Goodwin S."/>
            <person name="Spatafora J."/>
            <person name="Crous P."/>
            <person name="Grigoriev I."/>
        </authorList>
    </citation>
    <scope>NUCLEOTIDE SEQUENCE</scope>
    <source>
        <strain evidence="5">CBS 109.77</strain>
    </source>
</reference>
<dbReference type="Gene3D" id="2.130.10.10">
    <property type="entry name" value="YVTN repeat-like/Quinoprotein amine dehydrogenase"/>
    <property type="match status" value="2"/>
</dbReference>
<evidence type="ECO:0000313" key="5">
    <source>
        <dbReference type="EMBL" id="KAF2789962.1"/>
    </source>
</evidence>
<dbReference type="InterPro" id="IPR019775">
    <property type="entry name" value="WD40_repeat_CS"/>
</dbReference>
<feature type="repeat" description="WD" evidence="3">
    <location>
        <begin position="86"/>
        <end position="117"/>
    </location>
</feature>
<dbReference type="Proteomes" id="UP000799757">
    <property type="component" value="Unassembled WGS sequence"/>
</dbReference>